<sequence>MKKSALLLGAFIVISATTLAWGGYGQGRGYGYGRGCGFWGRSSGGWHMGGRGYNASVRTPEDEKAYLEARERSVEIYNKYGVQIEQKQLEVERELLNEKPNWNKVEKLNEEIAKLEAKARTEMQRSNY</sequence>
<evidence type="ECO:0000313" key="2">
    <source>
        <dbReference type="Proteomes" id="UP001144471"/>
    </source>
</evidence>
<dbReference type="EMBL" id="BSDY01000003">
    <property type="protein sequence ID" value="GLI55313.1"/>
    <property type="molecule type" value="Genomic_DNA"/>
</dbReference>
<dbReference type="RefSeq" id="WP_281833680.1">
    <property type="nucleotide sequence ID" value="NZ_BSDY01000003.1"/>
</dbReference>
<evidence type="ECO:0000313" key="1">
    <source>
        <dbReference type="EMBL" id="GLI55313.1"/>
    </source>
</evidence>
<gene>
    <name evidence="1" type="ORF">PM10SUCC1_08270</name>
</gene>
<keyword evidence="2" id="KW-1185">Reference proteome</keyword>
<comment type="caution">
    <text evidence="1">The sequence shown here is derived from an EMBL/GenBank/DDBJ whole genome shotgun (WGS) entry which is preliminary data.</text>
</comment>
<organism evidence="1 2">
    <name type="scientific">Propionigenium maris DSM 9537</name>
    <dbReference type="NCBI Taxonomy" id="1123000"/>
    <lineage>
        <taxon>Bacteria</taxon>
        <taxon>Fusobacteriati</taxon>
        <taxon>Fusobacteriota</taxon>
        <taxon>Fusobacteriia</taxon>
        <taxon>Fusobacteriales</taxon>
        <taxon>Fusobacteriaceae</taxon>
        <taxon>Propionigenium</taxon>
    </lineage>
</organism>
<protein>
    <submittedName>
        <fullName evidence="1">Uncharacterized protein</fullName>
    </submittedName>
</protein>
<proteinExistence type="predicted"/>
<reference evidence="1" key="1">
    <citation type="submission" date="2022-12" db="EMBL/GenBank/DDBJ databases">
        <title>Reference genome sequencing for broad-spectrum identification of bacterial and archaeal isolates by mass spectrometry.</title>
        <authorList>
            <person name="Sekiguchi Y."/>
            <person name="Tourlousse D.M."/>
        </authorList>
    </citation>
    <scope>NUCLEOTIDE SEQUENCE</scope>
    <source>
        <strain evidence="1">10succ1</strain>
    </source>
</reference>
<accession>A0A9W6GHG5</accession>
<dbReference type="AlphaFoldDB" id="A0A9W6GHG5"/>
<dbReference type="Proteomes" id="UP001144471">
    <property type="component" value="Unassembled WGS sequence"/>
</dbReference>
<name>A0A9W6GHG5_9FUSO</name>